<evidence type="ECO:0000256" key="3">
    <source>
        <dbReference type="ARBA" id="ARBA00022448"/>
    </source>
</evidence>
<feature type="transmembrane region" description="Helical" evidence="8">
    <location>
        <begin position="168"/>
        <end position="186"/>
    </location>
</feature>
<keyword evidence="7 8" id="KW-0472">Membrane</keyword>
<protein>
    <submittedName>
        <fullName evidence="9">Ribosyl nicotinamide transporter</fullName>
    </submittedName>
</protein>
<feature type="transmembrane region" description="Helical" evidence="8">
    <location>
        <begin position="101"/>
        <end position="118"/>
    </location>
</feature>
<proteinExistence type="inferred from homology"/>
<feature type="transmembrane region" description="Helical" evidence="8">
    <location>
        <begin position="26"/>
        <end position="45"/>
    </location>
</feature>
<reference evidence="9 10" key="1">
    <citation type="submission" date="2018-09" db="EMBL/GenBank/DDBJ databases">
        <title>Genome sequencing of strain 1JSPR-7.</title>
        <authorList>
            <person name="Heo J."/>
            <person name="Kim S.-J."/>
            <person name="Kwon S.-W."/>
        </authorList>
    </citation>
    <scope>NUCLEOTIDE SEQUENCE [LARGE SCALE GENOMIC DNA]</scope>
    <source>
        <strain evidence="9 10">1JSPR-7</strain>
    </source>
</reference>
<evidence type="ECO:0000256" key="4">
    <source>
        <dbReference type="ARBA" id="ARBA00022475"/>
    </source>
</evidence>
<feature type="transmembrane region" description="Helical" evidence="8">
    <location>
        <begin position="193"/>
        <end position="209"/>
    </location>
</feature>
<dbReference type="PANTHER" id="PTHR36122:SF2">
    <property type="entry name" value="NICOTINAMIDE RIBOSIDE TRANSPORTER PNUC"/>
    <property type="match status" value="1"/>
</dbReference>
<feature type="transmembrane region" description="Helical" evidence="8">
    <location>
        <begin position="139"/>
        <end position="156"/>
    </location>
</feature>
<dbReference type="Proteomes" id="UP000269374">
    <property type="component" value="Chromosome"/>
</dbReference>
<feature type="transmembrane region" description="Helical" evidence="8">
    <location>
        <begin position="77"/>
        <end position="95"/>
    </location>
</feature>
<evidence type="ECO:0000256" key="6">
    <source>
        <dbReference type="ARBA" id="ARBA00022989"/>
    </source>
</evidence>
<evidence type="ECO:0000256" key="7">
    <source>
        <dbReference type="ARBA" id="ARBA00023136"/>
    </source>
</evidence>
<dbReference type="GO" id="GO:0005886">
    <property type="term" value="C:plasma membrane"/>
    <property type="evidence" value="ECO:0007669"/>
    <property type="project" value="UniProtKB-SubCell"/>
</dbReference>
<keyword evidence="10" id="KW-1185">Reference proteome</keyword>
<dbReference type="RefSeq" id="WP_120772783.1">
    <property type="nucleotide sequence ID" value="NZ_CP032627.1"/>
</dbReference>
<sequence>MNVFTRGLSQTFSPKNVIRELITLRFFDYIMLLVMLVAQVVAYIATDAFDLISNLSLVVGVFTILNLILMNRGRLTNYLWGTIGTIFWWVIALQSHLIGDIFSQTFYLVMQFVGIYFWQKNLDDFEGGSGEVAPRKITAKIASLAILAFVVIYGIVLATSHGLHGQQIFLDATLLPLGILSMVLMTYGYRSQWLGWILIDSINVIIWFNNWNSGIHGGSSALGMFVLQITMLLNCIYGTYLWFSKKPE</sequence>
<dbReference type="NCBIfam" id="TIGR01528">
    <property type="entry name" value="NMN_trans_PnuC"/>
    <property type="match status" value="1"/>
</dbReference>
<evidence type="ECO:0000313" key="9">
    <source>
        <dbReference type="EMBL" id="AYG01410.1"/>
    </source>
</evidence>
<evidence type="ECO:0000256" key="5">
    <source>
        <dbReference type="ARBA" id="ARBA00022692"/>
    </source>
</evidence>
<keyword evidence="6 8" id="KW-1133">Transmembrane helix</keyword>
<evidence type="ECO:0000256" key="1">
    <source>
        <dbReference type="ARBA" id="ARBA00004651"/>
    </source>
</evidence>
<comment type="similarity">
    <text evidence="2">Belongs to the nicotinamide ribonucleoside (NR) uptake permease (TC 4.B.1) family.</text>
</comment>
<gene>
    <name evidence="9" type="ORF">D7I46_10220</name>
</gene>
<dbReference type="InterPro" id="IPR006419">
    <property type="entry name" value="NMN_transpt_PnuC"/>
</dbReference>
<evidence type="ECO:0000256" key="8">
    <source>
        <dbReference type="SAM" id="Phobius"/>
    </source>
</evidence>
<feature type="transmembrane region" description="Helical" evidence="8">
    <location>
        <begin position="221"/>
        <end position="243"/>
    </location>
</feature>
<dbReference type="KEGG" id="lact:D7I46_10220"/>
<organism evidence="9 10">
    <name type="scientific">Lactococcus allomyrinae</name>
    <dbReference type="NCBI Taxonomy" id="2419773"/>
    <lineage>
        <taxon>Bacteria</taxon>
        <taxon>Bacillati</taxon>
        <taxon>Bacillota</taxon>
        <taxon>Bacilli</taxon>
        <taxon>Lactobacillales</taxon>
        <taxon>Streptococcaceae</taxon>
        <taxon>Lactococcus</taxon>
    </lineage>
</organism>
<dbReference type="GO" id="GO:0034257">
    <property type="term" value="F:nicotinamide riboside transmembrane transporter activity"/>
    <property type="evidence" value="ECO:0007669"/>
    <property type="project" value="InterPro"/>
</dbReference>
<keyword evidence="4" id="KW-1003">Cell membrane</keyword>
<feature type="transmembrane region" description="Helical" evidence="8">
    <location>
        <begin position="51"/>
        <end position="70"/>
    </location>
</feature>
<dbReference type="EMBL" id="CP032627">
    <property type="protein sequence ID" value="AYG01410.1"/>
    <property type="molecule type" value="Genomic_DNA"/>
</dbReference>
<dbReference type="OrthoDB" id="9791248at2"/>
<keyword evidence="3" id="KW-0813">Transport</keyword>
<comment type="subcellular location">
    <subcellularLocation>
        <location evidence="1">Cell membrane</location>
        <topology evidence="1">Multi-pass membrane protein</topology>
    </subcellularLocation>
</comment>
<dbReference type="PANTHER" id="PTHR36122">
    <property type="entry name" value="NICOTINAMIDE RIBOSIDE TRANSPORTER PNUC"/>
    <property type="match status" value="1"/>
</dbReference>
<accession>A0A387BKB7</accession>
<evidence type="ECO:0000313" key="10">
    <source>
        <dbReference type="Proteomes" id="UP000269374"/>
    </source>
</evidence>
<name>A0A387BKB7_9LACT</name>
<evidence type="ECO:0000256" key="2">
    <source>
        <dbReference type="ARBA" id="ARBA00006669"/>
    </source>
</evidence>
<dbReference type="AlphaFoldDB" id="A0A387BKB7"/>
<keyword evidence="5 8" id="KW-0812">Transmembrane</keyword>
<dbReference type="Pfam" id="PF04973">
    <property type="entry name" value="NMN_transporter"/>
    <property type="match status" value="1"/>
</dbReference>